<feature type="region of interest" description="Disordered" evidence="1">
    <location>
        <begin position="1"/>
        <end position="64"/>
    </location>
</feature>
<reference evidence="2 3" key="1">
    <citation type="journal article" date="2018" name="Sci. Data">
        <title>The draft genome sequence of cork oak.</title>
        <authorList>
            <person name="Ramos A.M."/>
            <person name="Usie A."/>
            <person name="Barbosa P."/>
            <person name="Barros P.M."/>
            <person name="Capote T."/>
            <person name="Chaves I."/>
            <person name="Simoes F."/>
            <person name="Abreu I."/>
            <person name="Carrasquinho I."/>
            <person name="Faro C."/>
            <person name="Guimaraes J.B."/>
            <person name="Mendonca D."/>
            <person name="Nobrega F."/>
            <person name="Rodrigues L."/>
            <person name="Saibo N.J.M."/>
            <person name="Varela M.C."/>
            <person name="Egas C."/>
            <person name="Matos J."/>
            <person name="Miguel C.M."/>
            <person name="Oliveira M.M."/>
            <person name="Ricardo C.P."/>
            <person name="Goncalves S."/>
        </authorList>
    </citation>
    <scope>NUCLEOTIDE SEQUENCE [LARGE SCALE GENOMIC DNA]</scope>
    <source>
        <strain evidence="3">cv. HL8</strain>
    </source>
</reference>
<dbReference type="AlphaFoldDB" id="A0AAW0L752"/>
<dbReference type="InterPro" id="IPR032675">
    <property type="entry name" value="LRR_dom_sf"/>
</dbReference>
<keyword evidence="3" id="KW-1185">Reference proteome</keyword>
<dbReference type="Gene3D" id="3.80.10.10">
    <property type="entry name" value="Ribonuclease Inhibitor"/>
    <property type="match status" value="1"/>
</dbReference>
<accession>A0AAW0L752</accession>
<evidence type="ECO:0000313" key="3">
    <source>
        <dbReference type="Proteomes" id="UP000237347"/>
    </source>
</evidence>
<keyword evidence="2" id="KW-0808">Transferase</keyword>
<evidence type="ECO:0000313" key="2">
    <source>
        <dbReference type="EMBL" id="KAK7847080.1"/>
    </source>
</evidence>
<gene>
    <name evidence="2" type="primary">MIK2_149</name>
    <name evidence="2" type="ORF">CFP56_007120</name>
</gene>
<evidence type="ECO:0000256" key="1">
    <source>
        <dbReference type="SAM" id="MobiDB-lite"/>
    </source>
</evidence>
<proteinExistence type="predicted"/>
<dbReference type="GO" id="GO:0016301">
    <property type="term" value="F:kinase activity"/>
    <property type="evidence" value="ECO:0007669"/>
    <property type="project" value="UniProtKB-KW"/>
</dbReference>
<keyword evidence="2" id="KW-0418">Kinase</keyword>
<keyword evidence="2" id="KW-0675">Receptor</keyword>
<name>A0AAW0L752_QUESU</name>
<organism evidence="2 3">
    <name type="scientific">Quercus suber</name>
    <name type="common">Cork oak</name>
    <dbReference type="NCBI Taxonomy" id="58331"/>
    <lineage>
        <taxon>Eukaryota</taxon>
        <taxon>Viridiplantae</taxon>
        <taxon>Streptophyta</taxon>
        <taxon>Embryophyta</taxon>
        <taxon>Tracheophyta</taxon>
        <taxon>Spermatophyta</taxon>
        <taxon>Magnoliopsida</taxon>
        <taxon>eudicotyledons</taxon>
        <taxon>Gunneridae</taxon>
        <taxon>Pentapetalae</taxon>
        <taxon>rosids</taxon>
        <taxon>fabids</taxon>
        <taxon>Fagales</taxon>
        <taxon>Fagaceae</taxon>
        <taxon>Quercus</taxon>
    </lineage>
</organism>
<dbReference type="EMBL" id="PKMF04000146">
    <property type="protein sequence ID" value="KAK7847080.1"/>
    <property type="molecule type" value="Genomic_DNA"/>
</dbReference>
<protein>
    <submittedName>
        <fullName evidence="2">Mdis1-interacting receptor like kinase 2</fullName>
    </submittedName>
</protein>
<feature type="compositionally biased region" description="Basic residues" evidence="1">
    <location>
        <begin position="29"/>
        <end position="39"/>
    </location>
</feature>
<comment type="caution">
    <text evidence="2">The sequence shown here is derived from an EMBL/GenBank/DDBJ whole genome shotgun (WGS) entry which is preliminary data.</text>
</comment>
<feature type="compositionally biased region" description="Polar residues" evidence="1">
    <location>
        <begin position="1"/>
        <end position="19"/>
    </location>
</feature>
<dbReference type="Proteomes" id="UP000237347">
    <property type="component" value="Unassembled WGS sequence"/>
</dbReference>
<sequence>MASSARLNSMARPNSTVTADLNGNGLGGGKKRQRRRKGCCRNGFEWTSSPKGKHRRRRTSGALEGQLRPCSSSTLMMTNVVLVMSMSTSFIEIPGGALIYNGMDTYAICKTKTMALSTLNKLLSPVSLVVLAMLHSSFVADSASVNKEAETDALLNWKASLENETQPLLSSWTLPPNNATNSFNDQNTSSIPCCWFGISCSHAGSVIKLNLTNTGLKGIFILISP</sequence>